<dbReference type="Gene3D" id="2.160.20.10">
    <property type="entry name" value="Single-stranded right-handed beta-helix, Pectin lyase-like"/>
    <property type="match status" value="2"/>
</dbReference>
<dbReference type="Pfam" id="PF12708">
    <property type="entry name" value="Pect-lyase_RHGA_epim"/>
    <property type="match status" value="2"/>
</dbReference>
<sequence>MAKTLRLGLLLVGPALNVMASGILSPTVAGTDPPLPPGMPQPLTLVMGSNAYDKWETVPRNFDKLGFVPEGAVYNSNTDDYWLSVHGSAGVMPFAPSDYQFFRNVKDFGAVGDGITDDTEAINRAAATYGLHNQTVRRCGLGCGSTTTQGALVYFPPGTYLVSSPIIQYYYTQFVGNPTRKPTIKGSHNFTGIALIDTNMDIPDSNGNQWYISQNNFYRQIRNFVFDMTAMDRIRPDKDDEVHVPTGIHWQVGQASSITNCDFQMSPSTANQTATAVGIFMESGTGGFVSDLTFSGGNIGFVAGGQQFTARNLQFSSCGTAIKHLWNWGFNWKGISVSSCNIAIDTTTFSGAVRSQGIGSISVIDSRFKGVQHAITVSEKHNQRPNIVLDNLLVQETPIVILPLGGPAILNGSDSPLFFNSWSSGYIVGPDGVGILNSGFMDPTPSKPASLLSEDAYFTKSRPNYENDKPIVVTHNGISNNATGDQTDAINALLSENVGSLIYFPAGIYLVKGTLKIPVGSRITGSGWSQIMATGSYFEKADDPKVVVQVGNKGDRGTVEISDILFTVKGAMAGAVLVEWNVHEDTQGSACMWDSHFRVGGATGTDLQLADCPAGSQKARCMAASLMFHITSRASGYFENVWAWVADHDLDNPLNSLAIETDAGIPHNVQTHLAVFGARGILVESRGPTWLYASTSEHSQLYQYQIFNASHIYLGHVQTETPYYQPKPNALAPYMPGFGGFPFDPLFDDCADDLCKGAWGLRLLNSSDIFIYSAGLYSWFQHFDRSCIRTETCQLSLIQTDYVTGLWLYNIFTKGNIEIVSPNGGLAPLYFNTTATDGYTSEIAAWLQLSTGGGDVGRPSMELGSGDVTLDPGIWETPGANVSCFPPCTYIFPPITLPSPTTLVYPPLPTSIEVGWWNTTVLTWRGTASSTSIYFSTVISTTISIPPITTSIISLSDVVVSDTTPIVIHPKPSVIGPLFSITDPTVIDNLTIASTPSPRPFYPPPWPGSAWTSNPGYTTSPTSGEVTSASTSTYQNQTTMSMSSSTSGLTSVPTWTSQTTGTSASASQPTPSPTSTYPSQTTMMTSTSEPGGHYTSSSDLITSSVSQNSGPPNPRCTQAHGCGKKCTEGVFGDIFHRCDDDDGPPFPAFPPPPPPPPPPPVGGPGNIGGSEDPTPSNTPSTSSCSTETYSSCRTVCAVASPTTSCSSTCKEIVGCDTSGTRIRTSYTPAGNLFGIECGTYNTNTAELWSAAQEVWNGVKTTPTQDTFFYVLDHFKHNHRDKHCGNNIGFLYKFRNSVNCHCHNNLESLHLIHHYYDDFVDKFGNSVNCHSHNNRESIQYIHYDFVDFLHKFRNGINCYCHNNCESLHLFHYDFINFINNFGNGVNCHSHNNSTSSSMPSEMVSTVTVTETGTSSFTSTISLSGTPTTSSTHSETIIIKTSTTTITNLVTPSKLDTTTITTTVATRTSPAYWPIHTSFEVGSSYCFTESMGYVPFAVDDAMEAVVKLCRSHRVLELRHTGGIVQKGNGNTYVAMHWAEDQSGCGTITEWVFSGPKDSDAYKTCIGMWTSDISCMEETEKSRTSYGGGYVFYTHQGCVLMRVYALPHTSSHIVPELASKKRSIDGAPRNDTASGEDSIWSSLWKRFANKSTGASVHV</sequence>
<dbReference type="STRING" id="5098.A0A507QPU6"/>
<dbReference type="SUPFAM" id="SSF51126">
    <property type="entry name" value="Pectin lyase-like"/>
    <property type="match status" value="2"/>
</dbReference>
<feature type="region of interest" description="Disordered" evidence="1">
    <location>
        <begin position="1137"/>
        <end position="1182"/>
    </location>
</feature>
<evidence type="ECO:0000256" key="2">
    <source>
        <dbReference type="SAM" id="SignalP"/>
    </source>
</evidence>
<name>A0A507QPU6_MONPU</name>
<evidence type="ECO:0000256" key="1">
    <source>
        <dbReference type="SAM" id="MobiDB-lite"/>
    </source>
</evidence>
<feature type="domain" description="Rhamnogalacturonase A/B/Epimerase-like pectate lyase" evidence="3">
    <location>
        <begin position="102"/>
        <end position="345"/>
    </location>
</feature>
<evidence type="ECO:0000313" key="4">
    <source>
        <dbReference type="EMBL" id="TQB69843.1"/>
    </source>
</evidence>
<dbReference type="InterPro" id="IPR051801">
    <property type="entry name" value="GH28_Enzymes"/>
</dbReference>
<evidence type="ECO:0000313" key="5">
    <source>
        <dbReference type="Proteomes" id="UP000319663"/>
    </source>
</evidence>
<dbReference type="SUPFAM" id="SSF101447">
    <property type="entry name" value="Formin homology 2 domain (FH2 domain)"/>
    <property type="match status" value="1"/>
</dbReference>
<dbReference type="InterPro" id="IPR024535">
    <property type="entry name" value="RHGA/B-epi-like_pectate_lyase"/>
</dbReference>
<feature type="compositionally biased region" description="Polar residues" evidence="1">
    <location>
        <begin position="1012"/>
        <end position="1029"/>
    </location>
</feature>
<feature type="compositionally biased region" description="Pro residues" evidence="1">
    <location>
        <begin position="1144"/>
        <end position="1162"/>
    </location>
</feature>
<dbReference type="CDD" id="cd23668">
    <property type="entry name" value="GH55_beta13glucanase-like"/>
    <property type="match status" value="1"/>
</dbReference>
<feature type="domain" description="Rhamnogalacturonase A/B/Epimerase-like pectate lyase" evidence="3">
    <location>
        <begin position="473"/>
        <end position="537"/>
    </location>
</feature>
<accession>A0A507QPU6</accession>
<protein>
    <recommendedName>
        <fullName evidence="3">Rhamnogalacturonase A/B/Epimerase-like pectate lyase domain-containing protein</fullName>
    </recommendedName>
</protein>
<feature type="compositionally biased region" description="Low complexity" evidence="1">
    <location>
        <begin position="1030"/>
        <end position="1088"/>
    </location>
</feature>
<dbReference type="EMBL" id="VIFY01000134">
    <property type="protein sequence ID" value="TQB69843.1"/>
    <property type="molecule type" value="Genomic_DNA"/>
</dbReference>
<feature type="chain" id="PRO_5021472890" description="Rhamnogalacturonase A/B/Epimerase-like pectate lyase domain-containing protein" evidence="2">
    <location>
        <begin position="21"/>
        <end position="1655"/>
    </location>
</feature>
<evidence type="ECO:0000259" key="3">
    <source>
        <dbReference type="Pfam" id="PF12708"/>
    </source>
</evidence>
<feature type="compositionally biased region" description="Low complexity" evidence="1">
    <location>
        <begin position="1096"/>
        <end position="1106"/>
    </location>
</feature>
<gene>
    <name evidence="4" type="ORF">MPDQ_001333</name>
</gene>
<feature type="signal peptide" evidence="2">
    <location>
        <begin position="1"/>
        <end position="20"/>
    </location>
</feature>
<dbReference type="InterPro" id="IPR012334">
    <property type="entry name" value="Pectin_lyas_fold"/>
</dbReference>
<dbReference type="PANTHER" id="PTHR31339:SF9">
    <property type="entry name" value="PLASMIN AND FIBRONECTIN-BINDING PROTEIN A"/>
    <property type="match status" value="1"/>
</dbReference>
<dbReference type="PANTHER" id="PTHR31339">
    <property type="entry name" value="PECTIN LYASE-RELATED"/>
    <property type="match status" value="1"/>
</dbReference>
<feature type="compositionally biased region" description="Low complexity" evidence="1">
    <location>
        <begin position="1170"/>
        <end position="1182"/>
    </location>
</feature>
<feature type="region of interest" description="Disordered" evidence="1">
    <location>
        <begin position="1012"/>
        <end position="1120"/>
    </location>
</feature>
<comment type="caution">
    <text evidence="4">The sequence shown here is derived from an EMBL/GenBank/DDBJ whole genome shotgun (WGS) entry which is preliminary data.</text>
</comment>
<dbReference type="InterPro" id="IPR011050">
    <property type="entry name" value="Pectin_lyase_fold/virulence"/>
</dbReference>
<keyword evidence="2" id="KW-0732">Signal</keyword>
<keyword evidence="5" id="KW-1185">Reference proteome</keyword>
<dbReference type="Proteomes" id="UP000319663">
    <property type="component" value="Unassembled WGS sequence"/>
</dbReference>
<organism evidence="4 5">
    <name type="scientific">Monascus purpureus</name>
    <name type="common">Red mold</name>
    <name type="synonym">Monascus anka</name>
    <dbReference type="NCBI Taxonomy" id="5098"/>
    <lineage>
        <taxon>Eukaryota</taxon>
        <taxon>Fungi</taxon>
        <taxon>Dikarya</taxon>
        <taxon>Ascomycota</taxon>
        <taxon>Pezizomycotina</taxon>
        <taxon>Eurotiomycetes</taxon>
        <taxon>Eurotiomycetidae</taxon>
        <taxon>Eurotiales</taxon>
        <taxon>Aspergillaceae</taxon>
        <taxon>Monascus</taxon>
    </lineage>
</organism>
<reference evidence="4 5" key="1">
    <citation type="submission" date="2019-06" db="EMBL/GenBank/DDBJ databases">
        <title>Wine fermentation using esterase from Monascus purpureus.</title>
        <authorList>
            <person name="Geng C."/>
            <person name="Zhang Y."/>
        </authorList>
    </citation>
    <scope>NUCLEOTIDE SEQUENCE [LARGE SCALE GENOMIC DNA]</scope>
    <source>
        <strain evidence="4">HQ1</strain>
    </source>
</reference>
<proteinExistence type="predicted"/>